<feature type="region of interest" description="Disordered" evidence="1">
    <location>
        <begin position="13"/>
        <end position="32"/>
    </location>
</feature>
<sequence>MLRLPFVYRHVPNSQPEPAIADTSSSDSIPLTETDMYSRAGSLGNMQALSVLGPETAQQIEALARQRGFTVPDEEDGSVSDYIAQLNTDDEFEGEDADRDTAQEQARINAMMINRIFLVLVIAFVLAAIAIGVVVLVLGTAPTSSSTKYRPKVLYN</sequence>
<dbReference type="RefSeq" id="XP_014143372.1">
    <property type="nucleotide sequence ID" value="XM_014287897.1"/>
</dbReference>
<keyword evidence="2" id="KW-1133">Transmembrane helix</keyword>
<name>A0A0L0EYF8_9EUKA</name>
<organism evidence="3 4">
    <name type="scientific">Sphaeroforma arctica JP610</name>
    <dbReference type="NCBI Taxonomy" id="667725"/>
    <lineage>
        <taxon>Eukaryota</taxon>
        <taxon>Ichthyosporea</taxon>
        <taxon>Ichthyophonida</taxon>
        <taxon>Sphaeroforma</taxon>
    </lineage>
</organism>
<feature type="transmembrane region" description="Helical" evidence="2">
    <location>
        <begin position="116"/>
        <end position="141"/>
    </location>
</feature>
<dbReference type="AlphaFoldDB" id="A0A0L0EYF8"/>
<evidence type="ECO:0000313" key="3">
    <source>
        <dbReference type="EMBL" id="KNC69470.1"/>
    </source>
</evidence>
<evidence type="ECO:0000313" key="4">
    <source>
        <dbReference type="Proteomes" id="UP000054560"/>
    </source>
</evidence>
<dbReference type="Proteomes" id="UP000054560">
    <property type="component" value="Unassembled WGS sequence"/>
</dbReference>
<accession>A0A0L0EYF8</accession>
<keyword evidence="2" id="KW-0472">Membrane</keyword>
<gene>
    <name evidence="3" type="ORF">SARC_18017</name>
</gene>
<evidence type="ECO:0000256" key="2">
    <source>
        <dbReference type="SAM" id="Phobius"/>
    </source>
</evidence>
<protein>
    <submittedName>
        <fullName evidence="3">Uncharacterized protein</fullName>
    </submittedName>
</protein>
<dbReference type="EMBL" id="KQ254821">
    <property type="protein sequence ID" value="KNC69470.1"/>
    <property type="molecule type" value="Genomic_DNA"/>
</dbReference>
<keyword evidence="4" id="KW-1185">Reference proteome</keyword>
<feature type="compositionally biased region" description="Polar residues" evidence="1">
    <location>
        <begin position="13"/>
        <end position="31"/>
    </location>
</feature>
<evidence type="ECO:0000256" key="1">
    <source>
        <dbReference type="SAM" id="MobiDB-lite"/>
    </source>
</evidence>
<keyword evidence="2" id="KW-0812">Transmembrane</keyword>
<reference evidence="3 4" key="1">
    <citation type="submission" date="2011-02" db="EMBL/GenBank/DDBJ databases">
        <title>The Genome Sequence of Sphaeroforma arctica JP610.</title>
        <authorList>
            <consortium name="The Broad Institute Genome Sequencing Platform"/>
            <person name="Russ C."/>
            <person name="Cuomo C."/>
            <person name="Young S.K."/>
            <person name="Zeng Q."/>
            <person name="Gargeya S."/>
            <person name="Alvarado L."/>
            <person name="Berlin A."/>
            <person name="Chapman S.B."/>
            <person name="Chen Z."/>
            <person name="Freedman E."/>
            <person name="Gellesch M."/>
            <person name="Goldberg J."/>
            <person name="Griggs A."/>
            <person name="Gujja S."/>
            <person name="Heilman E."/>
            <person name="Heiman D."/>
            <person name="Howarth C."/>
            <person name="Mehta T."/>
            <person name="Neiman D."/>
            <person name="Pearson M."/>
            <person name="Roberts A."/>
            <person name="Saif S."/>
            <person name="Shea T."/>
            <person name="Shenoy N."/>
            <person name="Sisk P."/>
            <person name="Stolte C."/>
            <person name="Sykes S."/>
            <person name="White J."/>
            <person name="Yandava C."/>
            <person name="Burger G."/>
            <person name="Gray M.W."/>
            <person name="Holland P.W.H."/>
            <person name="King N."/>
            <person name="Lang F.B.F."/>
            <person name="Roger A.J."/>
            <person name="Ruiz-Trillo I."/>
            <person name="Haas B."/>
            <person name="Nusbaum C."/>
            <person name="Birren B."/>
        </authorList>
    </citation>
    <scope>NUCLEOTIDE SEQUENCE [LARGE SCALE GENOMIC DNA]</scope>
    <source>
        <strain evidence="3 4">JP610</strain>
    </source>
</reference>
<dbReference type="GeneID" id="25918521"/>
<proteinExistence type="predicted"/>
<feature type="non-terminal residue" evidence="3">
    <location>
        <position position="156"/>
    </location>
</feature>